<dbReference type="GeneID" id="90075986"/>
<dbReference type="EMBL" id="BTFZ01000013">
    <property type="protein sequence ID" value="GMM38011.1"/>
    <property type="molecule type" value="Genomic_DNA"/>
</dbReference>
<keyword evidence="12" id="KW-1185">Reference proteome</keyword>
<comment type="similarity">
    <text evidence="2">Belongs to the amino acid/polyamine transporter 2 family.</text>
</comment>
<feature type="transmembrane region" description="Helical" evidence="9">
    <location>
        <begin position="134"/>
        <end position="156"/>
    </location>
</feature>
<feature type="transmembrane region" description="Helical" evidence="9">
    <location>
        <begin position="334"/>
        <end position="355"/>
    </location>
</feature>
<dbReference type="RefSeq" id="XP_064855007.1">
    <property type="nucleotide sequence ID" value="XM_064998935.1"/>
</dbReference>
<comment type="caution">
    <text evidence="11">The sequence shown here is derived from an EMBL/GenBank/DDBJ whole genome shotgun (WGS) entry which is preliminary data.</text>
</comment>
<gene>
    <name evidence="11" type="ORF">DASC09_053360</name>
</gene>
<feature type="domain" description="Amino acid transporter transmembrane" evidence="10">
    <location>
        <begin position="56"/>
        <end position="484"/>
    </location>
</feature>
<evidence type="ECO:0000256" key="4">
    <source>
        <dbReference type="ARBA" id="ARBA00022692"/>
    </source>
</evidence>
<dbReference type="Pfam" id="PF01490">
    <property type="entry name" value="Aa_trans"/>
    <property type="match status" value="1"/>
</dbReference>
<dbReference type="GO" id="GO:0015179">
    <property type="term" value="F:L-amino acid transmembrane transporter activity"/>
    <property type="evidence" value="ECO:0007669"/>
    <property type="project" value="TreeGrafter"/>
</dbReference>
<evidence type="ECO:0000256" key="1">
    <source>
        <dbReference type="ARBA" id="ARBA00004128"/>
    </source>
</evidence>
<feature type="transmembrane region" description="Helical" evidence="9">
    <location>
        <begin position="432"/>
        <end position="451"/>
    </location>
</feature>
<dbReference type="GO" id="GO:0005774">
    <property type="term" value="C:vacuolar membrane"/>
    <property type="evidence" value="ECO:0007669"/>
    <property type="project" value="UniProtKB-SubCell"/>
</dbReference>
<evidence type="ECO:0000256" key="3">
    <source>
        <dbReference type="ARBA" id="ARBA00022448"/>
    </source>
</evidence>
<accession>A0AAV5QTZ8</accession>
<feature type="transmembrane region" description="Helical" evidence="9">
    <location>
        <begin position="87"/>
        <end position="109"/>
    </location>
</feature>
<keyword evidence="3" id="KW-0813">Transport</keyword>
<keyword evidence="4 9" id="KW-0812">Transmembrane</keyword>
<dbReference type="Proteomes" id="UP001360560">
    <property type="component" value="Unassembled WGS sequence"/>
</dbReference>
<dbReference type="PANTHER" id="PTHR22950:SF458">
    <property type="entry name" value="SODIUM-COUPLED NEUTRAL AMINO ACID TRANSPORTER 11-RELATED"/>
    <property type="match status" value="1"/>
</dbReference>
<keyword evidence="7 9" id="KW-0472">Membrane</keyword>
<evidence type="ECO:0000256" key="9">
    <source>
        <dbReference type="SAM" id="Phobius"/>
    </source>
</evidence>
<evidence type="ECO:0000256" key="8">
    <source>
        <dbReference type="SAM" id="MobiDB-lite"/>
    </source>
</evidence>
<feature type="compositionally biased region" description="Acidic residues" evidence="8">
    <location>
        <begin position="24"/>
        <end position="34"/>
    </location>
</feature>
<sequence length="500" mass="55458">MTINNPGDSFELQSISLESRTTPEEDDNEDDNDNDLVLHELDYEESPATDHDDTGKSSMKMAFMNMSNSILGAGIIGQPYATKNCGIFTSLITFVLLTVIIDWTIRLIIINCKLSATKTYQDTAYKCFGKPGKIVILISQGFFAIGGSIAFCIIIGDTIPHVLQSITPSSWIENNALLALILKRNTVIVLLTCFISYPLSLTDNIANLAVSSLFALINMATIILIIVIHGFTLSKETVSRYTFENPFQGYVFNPQLFQGISVISFALVCHHNTSFIYDSLRKPTLDRFTKLTHLSCFISMICCALVGVSGDLIFKDNTKGNILNNFPEDDWVINIARVCFGLNMLTTFPLEIFVVRQVMNDLININKNPEKIAHQPLSQTDNDFDQVDDLEEPKGEEMSYNKRFWITTLLVFVTMGASLLTCNLGATLELIGSVSASIMAFIFPVMCYMKLTDYKSKTLKENLCGYFVIVFGVLILVISSAQTIVQAINEKGGGDHCKVG</sequence>
<evidence type="ECO:0000313" key="11">
    <source>
        <dbReference type="EMBL" id="GMM38011.1"/>
    </source>
</evidence>
<dbReference type="GO" id="GO:0005783">
    <property type="term" value="C:endoplasmic reticulum"/>
    <property type="evidence" value="ECO:0007669"/>
    <property type="project" value="TreeGrafter"/>
</dbReference>
<feature type="transmembrane region" description="Helical" evidence="9">
    <location>
        <begin position="176"/>
        <end position="197"/>
    </location>
</feature>
<evidence type="ECO:0000313" key="12">
    <source>
        <dbReference type="Proteomes" id="UP001360560"/>
    </source>
</evidence>
<feature type="transmembrane region" description="Helical" evidence="9">
    <location>
        <begin position="463"/>
        <end position="485"/>
    </location>
</feature>
<dbReference type="InterPro" id="IPR013057">
    <property type="entry name" value="AA_transpt_TM"/>
</dbReference>
<evidence type="ECO:0000256" key="7">
    <source>
        <dbReference type="ARBA" id="ARBA00023136"/>
    </source>
</evidence>
<comment type="subcellular location">
    <subcellularLocation>
        <location evidence="1">Vacuole membrane</location>
        <topology evidence="1">Multi-pass membrane protein</topology>
    </subcellularLocation>
</comment>
<feature type="transmembrane region" description="Helical" evidence="9">
    <location>
        <begin position="209"/>
        <end position="231"/>
    </location>
</feature>
<feature type="region of interest" description="Disordered" evidence="8">
    <location>
        <begin position="1"/>
        <end position="34"/>
    </location>
</feature>
<evidence type="ECO:0000256" key="6">
    <source>
        <dbReference type="ARBA" id="ARBA00022989"/>
    </source>
</evidence>
<reference evidence="11 12" key="1">
    <citation type="journal article" date="2023" name="Elife">
        <title>Identification of key yeast species and microbe-microbe interactions impacting larval growth of Drosophila in the wild.</title>
        <authorList>
            <person name="Mure A."/>
            <person name="Sugiura Y."/>
            <person name="Maeda R."/>
            <person name="Honda K."/>
            <person name="Sakurai N."/>
            <person name="Takahashi Y."/>
            <person name="Watada M."/>
            <person name="Katoh T."/>
            <person name="Gotoh A."/>
            <person name="Gotoh Y."/>
            <person name="Taniguchi I."/>
            <person name="Nakamura K."/>
            <person name="Hayashi T."/>
            <person name="Katayama T."/>
            <person name="Uemura T."/>
            <person name="Hattori Y."/>
        </authorList>
    </citation>
    <scope>NUCLEOTIDE SEQUENCE [LARGE SCALE GENOMIC DNA]</scope>
    <source>
        <strain evidence="11 12">SC-9</strain>
    </source>
</reference>
<dbReference type="AlphaFoldDB" id="A0AAV5QTZ8"/>
<feature type="transmembrane region" description="Helical" evidence="9">
    <location>
        <begin position="404"/>
        <end position="426"/>
    </location>
</feature>
<protein>
    <submittedName>
        <fullName evidence="11">Avt2 protein</fullName>
    </submittedName>
</protein>
<feature type="compositionally biased region" description="Polar residues" evidence="8">
    <location>
        <begin position="1"/>
        <end position="20"/>
    </location>
</feature>
<proteinExistence type="inferred from homology"/>
<dbReference type="PANTHER" id="PTHR22950">
    <property type="entry name" value="AMINO ACID TRANSPORTER"/>
    <property type="match status" value="1"/>
</dbReference>
<keyword evidence="6 9" id="KW-1133">Transmembrane helix</keyword>
<evidence type="ECO:0000259" key="10">
    <source>
        <dbReference type="Pfam" id="PF01490"/>
    </source>
</evidence>
<evidence type="ECO:0000256" key="5">
    <source>
        <dbReference type="ARBA" id="ARBA00022970"/>
    </source>
</evidence>
<organism evidence="11 12">
    <name type="scientific">Saccharomycopsis crataegensis</name>
    <dbReference type="NCBI Taxonomy" id="43959"/>
    <lineage>
        <taxon>Eukaryota</taxon>
        <taxon>Fungi</taxon>
        <taxon>Dikarya</taxon>
        <taxon>Ascomycota</taxon>
        <taxon>Saccharomycotina</taxon>
        <taxon>Saccharomycetes</taxon>
        <taxon>Saccharomycopsidaceae</taxon>
        <taxon>Saccharomycopsis</taxon>
    </lineage>
</organism>
<keyword evidence="5" id="KW-0029">Amino-acid transport</keyword>
<name>A0AAV5QTZ8_9ASCO</name>
<feature type="transmembrane region" description="Helical" evidence="9">
    <location>
        <begin position="291"/>
        <end position="314"/>
    </location>
</feature>
<evidence type="ECO:0000256" key="2">
    <source>
        <dbReference type="ARBA" id="ARBA00008066"/>
    </source>
</evidence>